<dbReference type="GO" id="GO:0098887">
    <property type="term" value="P:neurotransmitter receptor transport, endosome to postsynaptic membrane"/>
    <property type="evidence" value="ECO:0007669"/>
    <property type="project" value="TreeGrafter"/>
</dbReference>
<feature type="domain" description="PDZ" evidence="5">
    <location>
        <begin position="517"/>
        <end position="600"/>
    </location>
</feature>
<dbReference type="AlphaFoldDB" id="A0AAQ6A664"/>
<evidence type="ECO:0000259" key="5">
    <source>
        <dbReference type="PROSITE" id="PS50106"/>
    </source>
</evidence>
<evidence type="ECO:0000256" key="2">
    <source>
        <dbReference type="ARBA" id="ARBA00022490"/>
    </source>
</evidence>
<dbReference type="Ensembl" id="ENSAOCT00000048490.1">
    <property type="protein sequence ID" value="ENSAOCP00000073898.1"/>
    <property type="gene ID" value="ENSAOCG00000005827.2"/>
</dbReference>
<protein>
    <recommendedName>
        <fullName evidence="5">PDZ domain-containing protein</fullName>
    </recommendedName>
</protein>
<dbReference type="CDD" id="cd06682">
    <property type="entry name" value="PDZ5_GRIP1-2-like"/>
    <property type="match status" value="1"/>
</dbReference>
<feature type="domain" description="PDZ" evidence="5">
    <location>
        <begin position="615"/>
        <end position="697"/>
    </location>
</feature>
<dbReference type="FunFam" id="2.30.42.10:FF:000022">
    <property type="entry name" value="Glutamate receptor interacting protein 1"/>
    <property type="match status" value="1"/>
</dbReference>
<organism evidence="6 7">
    <name type="scientific">Amphiprion ocellaris</name>
    <name type="common">Clown anemonefish</name>
    <dbReference type="NCBI Taxonomy" id="80972"/>
    <lineage>
        <taxon>Eukaryota</taxon>
        <taxon>Metazoa</taxon>
        <taxon>Chordata</taxon>
        <taxon>Craniata</taxon>
        <taxon>Vertebrata</taxon>
        <taxon>Euteleostomi</taxon>
        <taxon>Actinopterygii</taxon>
        <taxon>Neopterygii</taxon>
        <taxon>Teleostei</taxon>
        <taxon>Neoteleostei</taxon>
        <taxon>Acanthomorphata</taxon>
        <taxon>Ovalentaria</taxon>
        <taxon>Pomacentridae</taxon>
        <taxon>Amphiprion</taxon>
    </lineage>
</organism>
<dbReference type="SUPFAM" id="SSF50156">
    <property type="entry name" value="PDZ domain-like"/>
    <property type="match status" value="7"/>
</dbReference>
<feature type="domain" description="PDZ" evidence="5">
    <location>
        <begin position="234"/>
        <end position="318"/>
    </location>
</feature>
<feature type="domain" description="PDZ" evidence="5">
    <location>
        <begin position="416"/>
        <end position="491"/>
    </location>
</feature>
<dbReference type="CDD" id="cd06684">
    <property type="entry name" value="PDZ3_GRIP1-2-like"/>
    <property type="match status" value="1"/>
</dbReference>
<dbReference type="GeneTree" id="ENSGT00940000155615"/>
<sequence>DEGPYSKGSKESGATDQSHSSRRRSLSEEYRGVTTVDLMKREGSSLGLTISGGSDKDGKPRVSNLRPGGLAARSDQLNVGDYIKSVNGINLSKLRHDEIISLLKNIGERVVLEVEYELPPFVQTPSGVLTKTIEVCLHKEGNSFGFVMRGGFHEDWRRSHPLVVTYVRPGGPADREGTLKAGDRVLSIDGMPLNRERHADALTMLMQSGQEALFLIEYDVSVMEAVQQASGPLLVEIVKGPSTSLGISLTTTIYRSKQVIIIDKIKAASVVERCGALHVGDILLSIDGTSTEHCSLMEATQLLASTSETVKLEILPASQSRLPIRPQDTGMYHLQCLCLLSALVSGGFSPSSTATSGFSSQGSNTLPCPIAPITPTSPRSSTGKRRNRKKDHKSSLSLASSSVGPGGQVFHVETSEIVLRGDPLTGFGIQLQGGVFATETLSAPPVIRFIEPDSPAERCGLLQVGDRLLSINGIPTEDGTLEEAHQLLRDSALANKVTVEIEFDVAESVVPSSGTFHVKLPKRRGVELGITISASKKPGKPLIISDIRKGSIAHRTGTLEPGDRLLAIDTVRLENCTMEDAMHVLQQAEDMVKLRIQKDEDNIDELEMSGSIIYTVELKRYNGPLGITISGTEEPFDPIVISGLTKKGLAERTGAIHIGDRVLAINGVSLKGKPLSEAIHLLQMAGESVTLKIKKQADRKVAVGFLSDTEDELTDSQKTSKHSEVYSANVPSIDSAMSSWDSSGFDAGYGSQGEGHCLHAAKSLICCLSFSKISGILFFFLFTEDEWDKIPGFVSPPRCHGTLNPEDSFWSQALQDLETCGQSEILRELEASMTGSALSLYLEETKTSEDSMFHSEISPIKRDGMRSETKSKSSLNMSTGARDVPSRVKGEPSDILSPTALALHKVTIRKDLESRDFGFSVSDGLLEKGVYVNMIRPEGPADQAGLKPFDRILQVNHVRTRDLDCCLTVPLIMEAGDSLDLVISRNPLAAGDTELPDNCDDPSNSLFCFSNHRTNSIAL</sequence>
<dbReference type="Gene3D" id="2.30.42.10">
    <property type="match status" value="7"/>
</dbReference>
<dbReference type="PANTHER" id="PTHR46227:SF5">
    <property type="entry name" value="GLUTAMATE RECEPTOR INTERACTING PROTEIN 2 ISOFORM X1"/>
    <property type="match status" value="1"/>
</dbReference>
<dbReference type="InterPro" id="IPR041489">
    <property type="entry name" value="PDZ_6"/>
</dbReference>
<feature type="compositionally biased region" description="Basic residues" evidence="4">
    <location>
        <begin position="382"/>
        <end position="392"/>
    </location>
</feature>
<feature type="region of interest" description="Disordered" evidence="4">
    <location>
        <begin position="354"/>
        <end position="404"/>
    </location>
</feature>
<evidence type="ECO:0000313" key="7">
    <source>
        <dbReference type="Proteomes" id="UP001501940"/>
    </source>
</evidence>
<evidence type="ECO:0000256" key="1">
    <source>
        <dbReference type="ARBA" id="ARBA00004496"/>
    </source>
</evidence>
<evidence type="ECO:0000313" key="6">
    <source>
        <dbReference type="Ensembl" id="ENSAOCP00000073898.1"/>
    </source>
</evidence>
<feature type="region of interest" description="Disordered" evidence="4">
    <location>
        <begin position="1"/>
        <end position="34"/>
    </location>
</feature>
<keyword evidence="3" id="KW-0677">Repeat</keyword>
<dbReference type="PANTHER" id="PTHR46227">
    <property type="entry name" value="GLUTAMATE RECEPTOR-INTERACTING PROTEIN GRIP"/>
    <property type="match status" value="1"/>
</dbReference>
<dbReference type="Pfam" id="PF17820">
    <property type="entry name" value="PDZ_6"/>
    <property type="match status" value="1"/>
</dbReference>
<dbReference type="Pfam" id="PF00595">
    <property type="entry name" value="PDZ"/>
    <property type="match status" value="6"/>
</dbReference>
<feature type="compositionally biased region" description="Low complexity" evidence="4">
    <location>
        <begin position="354"/>
        <end position="363"/>
    </location>
</feature>
<dbReference type="Proteomes" id="UP001501940">
    <property type="component" value="Chromosome 8"/>
</dbReference>
<dbReference type="CDD" id="cd06687">
    <property type="entry name" value="PDZ1_GRIP1-2-like"/>
    <property type="match status" value="1"/>
</dbReference>
<proteinExistence type="predicted"/>
<reference evidence="6" key="2">
    <citation type="submission" date="2025-08" db="UniProtKB">
        <authorList>
            <consortium name="Ensembl"/>
        </authorList>
    </citation>
    <scope>IDENTIFICATION</scope>
</reference>
<dbReference type="CDD" id="cd06686">
    <property type="entry name" value="PDZ4_GRIP1-2-like"/>
    <property type="match status" value="1"/>
</dbReference>
<comment type="subcellular location">
    <subcellularLocation>
        <location evidence="1">Cytoplasm</location>
    </subcellularLocation>
</comment>
<dbReference type="SMART" id="SM00228">
    <property type="entry name" value="PDZ"/>
    <property type="match status" value="7"/>
</dbReference>
<dbReference type="FunFam" id="2.30.42.10:FF:000021">
    <property type="entry name" value="Glutamate receptor interacting protein 1"/>
    <property type="match status" value="1"/>
</dbReference>
<dbReference type="CDD" id="cd06683">
    <property type="entry name" value="PDZ6_GRIP1-2-like"/>
    <property type="match status" value="1"/>
</dbReference>
<dbReference type="GO" id="GO:0005737">
    <property type="term" value="C:cytoplasm"/>
    <property type="evidence" value="ECO:0007669"/>
    <property type="project" value="UniProtKB-SubCell"/>
</dbReference>
<feature type="domain" description="PDZ" evidence="5">
    <location>
        <begin position="35"/>
        <end position="118"/>
    </location>
</feature>
<dbReference type="FunFam" id="2.30.42.10:FF:000035">
    <property type="entry name" value="Glutamate receptor interacting protein 1"/>
    <property type="match status" value="1"/>
</dbReference>
<dbReference type="InterPro" id="IPR043545">
    <property type="entry name" value="GRIP1/2"/>
</dbReference>
<dbReference type="CDD" id="cd06681">
    <property type="entry name" value="PDZ2_GRIP1-2-like"/>
    <property type="match status" value="1"/>
</dbReference>
<evidence type="ECO:0000256" key="4">
    <source>
        <dbReference type="SAM" id="MobiDB-lite"/>
    </source>
</evidence>
<dbReference type="FunFam" id="2.30.42.10:FF:000034">
    <property type="entry name" value="Glutamate receptor interacting protein 1"/>
    <property type="match status" value="1"/>
</dbReference>
<evidence type="ECO:0000256" key="3">
    <source>
        <dbReference type="ARBA" id="ARBA00022737"/>
    </source>
</evidence>
<accession>A0AAQ6A664</accession>
<dbReference type="FunFam" id="2.30.42.10:FF:000025">
    <property type="entry name" value="Glutamate receptor interacting protein 1"/>
    <property type="match status" value="1"/>
</dbReference>
<name>A0AAQ6A664_AMPOC</name>
<dbReference type="InterPro" id="IPR036034">
    <property type="entry name" value="PDZ_sf"/>
</dbReference>
<dbReference type="FunFam" id="2.30.42.10:FF:000023">
    <property type="entry name" value="Glutamate receptor interacting protein 1"/>
    <property type="match status" value="1"/>
</dbReference>
<dbReference type="InterPro" id="IPR001478">
    <property type="entry name" value="PDZ"/>
</dbReference>
<feature type="region of interest" description="Disordered" evidence="4">
    <location>
        <begin position="862"/>
        <end position="892"/>
    </location>
</feature>
<feature type="region of interest" description="Disordered" evidence="4">
    <location>
        <begin position="47"/>
        <end position="69"/>
    </location>
</feature>
<feature type="domain" description="PDZ" evidence="5">
    <location>
        <begin position="134"/>
        <end position="220"/>
    </location>
</feature>
<dbReference type="FunFam" id="2.30.42.10:FF:000031">
    <property type="entry name" value="Glutamate receptor interacting protein 1"/>
    <property type="match status" value="1"/>
</dbReference>
<reference evidence="6" key="3">
    <citation type="submission" date="2025-09" db="UniProtKB">
        <authorList>
            <consortium name="Ensembl"/>
        </authorList>
    </citation>
    <scope>IDENTIFICATION</scope>
</reference>
<keyword evidence="2" id="KW-0963">Cytoplasm</keyword>
<reference evidence="6 7" key="1">
    <citation type="submission" date="2022-01" db="EMBL/GenBank/DDBJ databases">
        <title>A chromosome-scale genome assembly of the false clownfish, Amphiprion ocellaris.</title>
        <authorList>
            <person name="Ryu T."/>
        </authorList>
    </citation>
    <scope>NUCLEOTIDE SEQUENCE [LARGE SCALE GENOMIC DNA]</scope>
</reference>
<keyword evidence="7" id="KW-1185">Reference proteome</keyword>
<dbReference type="CDD" id="cd06685">
    <property type="entry name" value="PDZ7_GRIP1-2-like"/>
    <property type="match status" value="1"/>
</dbReference>
<feature type="compositionally biased region" description="Basic and acidic residues" evidence="4">
    <location>
        <begin position="862"/>
        <end position="871"/>
    </location>
</feature>
<dbReference type="PROSITE" id="PS50106">
    <property type="entry name" value="PDZ"/>
    <property type="match status" value="7"/>
</dbReference>
<feature type="domain" description="PDZ" evidence="5">
    <location>
        <begin position="905"/>
        <end position="987"/>
    </location>
</feature>